<organism evidence="1 2">
    <name type="scientific">Penicillium arizonense</name>
    <dbReference type="NCBI Taxonomy" id="1835702"/>
    <lineage>
        <taxon>Eukaryota</taxon>
        <taxon>Fungi</taxon>
        <taxon>Dikarya</taxon>
        <taxon>Ascomycota</taxon>
        <taxon>Pezizomycotina</taxon>
        <taxon>Eurotiomycetes</taxon>
        <taxon>Eurotiomycetidae</taxon>
        <taxon>Eurotiales</taxon>
        <taxon>Aspergillaceae</taxon>
        <taxon>Penicillium</taxon>
    </lineage>
</organism>
<proteinExistence type="predicted"/>
<accession>A0A1F5LNJ8</accession>
<dbReference type="AlphaFoldDB" id="A0A1F5LNJ8"/>
<sequence>MLASHFGWEDALEATQNWIKERHGFPGRLLRRARSGMRFPQPFLWTT</sequence>
<dbReference type="Proteomes" id="UP000177622">
    <property type="component" value="Unassembled WGS sequence"/>
</dbReference>
<dbReference type="EMBL" id="LXJU01000005">
    <property type="protein sequence ID" value="OGE54788.1"/>
    <property type="molecule type" value="Genomic_DNA"/>
</dbReference>
<reference evidence="1 2" key="1">
    <citation type="journal article" date="2016" name="Sci. Rep.">
        <title>Penicillium arizonense, a new, genome sequenced fungal species, reveals a high chemical diversity in secreted metabolites.</title>
        <authorList>
            <person name="Grijseels S."/>
            <person name="Nielsen J.C."/>
            <person name="Randelovic M."/>
            <person name="Nielsen J."/>
            <person name="Nielsen K.F."/>
            <person name="Workman M."/>
            <person name="Frisvad J.C."/>
        </authorList>
    </citation>
    <scope>NUCLEOTIDE SEQUENCE [LARGE SCALE GENOMIC DNA]</scope>
    <source>
        <strain evidence="1 2">CBS 141311</strain>
    </source>
</reference>
<evidence type="ECO:0000313" key="2">
    <source>
        <dbReference type="Proteomes" id="UP000177622"/>
    </source>
</evidence>
<gene>
    <name evidence="1" type="ORF">PENARI_c005G05804</name>
</gene>
<name>A0A1F5LNJ8_PENAI</name>
<dbReference type="GeneID" id="34574500"/>
<comment type="caution">
    <text evidence="1">The sequence shown here is derived from an EMBL/GenBank/DDBJ whole genome shotgun (WGS) entry which is preliminary data.</text>
</comment>
<protein>
    <submittedName>
        <fullName evidence="1">Uncharacterized protein</fullName>
    </submittedName>
</protein>
<keyword evidence="2" id="KW-1185">Reference proteome</keyword>
<evidence type="ECO:0000313" key="1">
    <source>
        <dbReference type="EMBL" id="OGE54788.1"/>
    </source>
</evidence>
<dbReference type="RefSeq" id="XP_022490219.1">
    <property type="nucleotide sequence ID" value="XM_022629766.1"/>
</dbReference>